<evidence type="ECO:0000313" key="1">
    <source>
        <dbReference type="EMBL" id="PIM51901.1"/>
    </source>
</evidence>
<comment type="caution">
    <text evidence="1">The sequence shown here is derived from an EMBL/GenBank/DDBJ whole genome shotgun (WGS) entry which is preliminary data.</text>
</comment>
<proteinExistence type="predicted"/>
<dbReference type="Proteomes" id="UP000231501">
    <property type="component" value="Unassembled WGS sequence"/>
</dbReference>
<evidence type="ECO:0000313" key="2">
    <source>
        <dbReference type="Proteomes" id="UP000231501"/>
    </source>
</evidence>
<dbReference type="EMBL" id="PEOG01000050">
    <property type="protein sequence ID" value="PIM51901.1"/>
    <property type="molecule type" value="Genomic_DNA"/>
</dbReference>
<accession>A0A2G9C629</accession>
<keyword evidence="2" id="KW-1185">Reference proteome</keyword>
<dbReference type="RefSeq" id="WP_099862865.1">
    <property type="nucleotide sequence ID" value="NZ_PEOG01000050.1"/>
</dbReference>
<gene>
    <name evidence="1" type="ORF">CS062_17400</name>
</gene>
<organism evidence="1 2">
    <name type="scientific">Roseateles chitinivorans</name>
    <dbReference type="NCBI Taxonomy" id="2917965"/>
    <lineage>
        <taxon>Bacteria</taxon>
        <taxon>Pseudomonadati</taxon>
        <taxon>Pseudomonadota</taxon>
        <taxon>Betaproteobacteria</taxon>
        <taxon>Burkholderiales</taxon>
        <taxon>Sphaerotilaceae</taxon>
        <taxon>Roseateles</taxon>
    </lineage>
</organism>
<dbReference type="AlphaFoldDB" id="A0A2G9C629"/>
<name>A0A2G9C629_9BURK</name>
<sequence length="70" mass="7213">MDRKTKPGTDILDLIMSSLPENEKPTAASKLAKLPAVSVAGSIHQFAVTLSGPITFTTYSGEKPPGATAG</sequence>
<protein>
    <submittedName>
        <fullName evidence="1">Uncharacterized protein</fullName>
    </submittedName>
</protein>
<reference evidence="1 2" key="1">
    <citation type="submission" date="2017-11" db="EMBL/GenBank/DDBJ databases">
        <title>Draft genome sequence of Mitsuaria sp. HWN-4.</title>
        <authorList>
            <person name="Gundlapally S.R."/>
        </authorList>
    </citation>
    <scope>NUCLEOTIDE SEQUENCE [LARGE SCALE GENOMIC DNA]</scope>
    <source>
        <strain evidence="1 2">HWN-4</strain>
    </source>
</reference>